<keyword evidence="1" id="KW-0147">Chitin-binding</keyword>
<protein>
    <recommendedName>
        <fullName evidence="4">GH18 domain-containing protein</fullName>
    </recommendedName>
</protein>
<evidence type="ECO:0000256" key="2">
    <source>
        <dbReference type="ARBA" id="ARBA00022801"/>
    </source>
</evidence>
<evidence type="ECO:0000256" key="3">
    <source>
        <dbReference type="ARBA" id="ARBA00023295"/>
    </source>
</evidence>
<name>A0AAD4EVQ1_9PEZI</name>
<feature type="domain" description="GH18" evidence="4">
    <location>
        <begin position="172"/>
        <end position="515"/>
    </location>
</feature>
<keyword evidence="2" id="KW-0378">Hydrolase</keyword>
<dbReference type="Gene3D" id="3.20.20.80">
    <property type="entry name" value="Glycosidases"/>
    <property type="match status" value="1"/>
</dbReference>
<dbReference type="GO" id="GO:0008061">
    <property type="term" value="F:chitin binding"/>
    <property type="evidence" value="ECO:0007669"/>
    <property type="project" value="UniProtKB-KW"/>
</dbReference>
<organism evidence="5 6">
    <name type="scientific">Staphylotrichum longicolle</name>
    <dbReference type="NCBI Taxonomy" id="669026"/>
    <lineage>
        <taxon>Eukaryota</taxon>
        <taxon>Fungi</taxon>
        <taxon>Dikarya</taxon>
        <taxon>Ascomycota</taxon>
        <taxon>Pezizomycotina</taxon>
        <taxon>Sordariomycetes</taxon>
        <taxon>Sordariomycetidae</taxon>
        <taxon>Sordariales</taxon>
        <taxon>Chaetomiaceae</taxon>
        <taxon>Staphylotrichum</taxon>
    </lineage>
</organism>
<gene>
    <name evidence="5" type="ORF">NEMBOFW57_004919</name>
</gene>
<dbReference type="Pfam" id="PF00704">
    <property type="entry name" value="Glyco_hydro_18"/>
    <property type="match status" value="1"/>
</dbReference>
<proteinExistence type="predicted"/>
<dbReference type="PROSITE" id="PS51910">
    <property type="entry name" value="GH18_2"/>
    <property type="match status" value="1"/>
</dbReference>
<dbReference type="GO" id="GO:0005576">
    <property type="term" value="C:extracellular region"/>
    <property type="evidence" value="ECO:0007669"/>
    <property type="project" value="TreeGrafter"/>
</dbReference>
<accession>A0AAD4EVQ1</accession>
<dbReference type="GO" id="GO:0004568">
    <property type="term" value="F:chitinase activity"/>
    <property type="evidence" value="ECO:0007669"/>
    <property type="project" value="TreeGrafter"/>
</dbReference>
<evidence type="ECO:0000259" key="4">
    <source>
        <dbReference type="PROSITE" id="PS51910"/>
    </source>
</evidence>
<dbReference type="InterPro" id="IPR017853">
    <property type="entry name" value="GH"/>
</dbReference>
<comment type="caution">
    <text evidence="5">The sequence shown here is derived from an EMBL/GenBank/DDBJ whole genome shotgun (WGS) entry which is preliminary data.</text>
</comment>
<dbReference type="InterPro" id="IPR050542">
    <property type="entry name" value="Glycosyl_Hydrlase18_Chitinase"/>
</dbReference>
<dbReference type="Proteomes" id="UP001197093">
    <property type="component" value="Unassembled WGS sequence"/>
</dbReference>
<reference evidence="5" key="1">
    <citation type="submission" date="2023-02" db="EMBL/GenBank/DDBJ databases">
        <authorList>
            <person name="Palmer J.M."/>
        </authorList>
    </citation>
    <scope>NUCLEOTIDE SEQUENCE</scope>
    <source>
        <strain evidence="5">FW57</strain>
    </source>
</reference>
<evidence type="ECO:0000313" key="6">
    <source>
        <dbReference type="Proteomes" id="UP001197093"/>
    </source>
</evidence>
<keyword evidence="3" id="KW-0326">Glycosidase</keyword>
<dbReference type="GO" id="GO:0005975">
    <property type="term" value="P:carbohydrate metabolic process"/>
    <property type="evidence" value="ECO:0007669"/>
    <property type="project" value="InterPro"/>
</dbReference>
<dbReference type="InterPro" id="IPR001223">
    <property type="entry name" value="Glyco_hydro18_cat"/>
</dbReference>
<sequence>MSRPGAFQDPGASVAVSSPAISAPPVGVPTAAISDLLSSLSGAVATQTRLIPDLLSSISDLLTGQPAVPTPAVTSRPSVGSPAPGVPDLLAQLSSLLASVGAPVPTGPGVAVPSVPAQGIPSRSGASGVPGFLTSVIPAVSSIPAGNGQPAIAVPTPVVEPAASVFNPRSPDNVAVNYGQPETVEKRSLSETCADPNVDIVILGFLTHVVFGDGIYPRLQLVCPPSPVPPSTAATNKPEQSPSFTSTQTSLMKQLAPGLAFYPTLESDITQCQTKYGKKIFLSIGGAGNSLPLASDQAAITFADRVWELFGPAGHVDPALRPFGSAVLDGFDLNKQDDCAAHYDTFAATLRTHFACPQPLATNNKEYYLSASPACSYPSLSLHPGYLAQTNFVLPRFYNSSSSTTTTACGVGSGAGFLDAVAAWSRAVAPNAVPMRDSSAFKTRLLLGLQLPLGGATGLAELLAQVKAVVGPERFGGVALAAGTAAAAGAGGDGVVVGGQGLLGLVKAALRGLLG</sequence>
<evidence type="ECO:0000313" key="5">
    <source>
        <dbReference type="EMBL" id="KAG7288566.1"/>
    </source>
</evidence>
<dbReference type="PANTHER" id="PTHR45708:SF49">
    <property type="entry name" value="ENDOCHITINASE"/>
    <property type="match status" value="1"/>
</dbReference>
<keyword evidence="6" id="KW-1185">Reference proteome</keyword>
<dbReference type="PANTHER" id="PTHR45708">
    <property type="entry name" value="ENDOCHITINASE"/>
    <property type="match status" value="1"/>
</dbReference>
<dbReference type="SUPFAM" id="SSF51445">
    <property type="entry name" value="(Trans)glycosidases"/>
    <property type="match status" value="1"/>
</dbReference>
<evidence type="ECO:0000256" key="1">
    <source>
        <dbReference type="ARBA" id="ARBA00022669"/>
    </source>
</evidence>
<dbReference type="AlphaFoldDB" id="A0AAD4EVQ1"/>
<dbReference type="EMBL" id="JAHCVI010000002">
    <property type="protein sequence ID" value="KAG7288566.1"/>
    <property type="molecule type" value="Genomic_DNA"/>
</dbReference>